<dbReference type="Pfam" id="PF13302">
    <property type="entry name" value="Acetyltransf_3"/>
    <property type="match status" value="1"/>
</dbReference>
<dbReference type="OrthoDB" id="5358891at2"/>
<dbReference type="EMBL" id="MDEN01000068">
    <property type="protein sequence ID" value="OCX14036.1"/>
    <property type="molecule type" value="Genomic_DNA"/>
</dbReference>
<proteinExistence type="predicted"/>
<organism evidence="2 3">
    <name type="scientific">Pseudomonas graminis</name>
    <dbReference type="NCBI Taxonomy" id="158627"/>
    <lineage>
        <taxon>Bacteria</taxon>
        <taxon>Pseudomonadati</taxon>
        <taxon>Pseudomonadota</taxon>
        <taxon>Gammaproteobacteria</taxon>
        <taxon>Pseudomonadales</taxon>
        <taxon>Pseudomonadaceae</taxon>
        <taxon>Pseudomonas</taxon>
    </lineage>
</organism>
<dbReference type="PANTHER" id="PTHR43415">
    <property type="entry name" value="SPERMIDINE N(1)-ACETYLTRANSFERASE"/>
    <property type="match status" value="1"/>
</dbReference>
<protein>
    <submittedName>
        <fullName evidence="2">UDP-4-amino-4, 6-dideoxy-N-acetyl-beta-L-altrosamine N-acetyltransferase</fullName>
    </submittedName>
</protein>
<accession>A0A1C2DHB1</accession>
<dbReference type="RefSeq" id="WP_065991543.1">
    <property type="nucleotide sequence ID" value="NZ_MDEN01000068.1"/>
</dbReference>
<dbReference type="Gene3D" id="3.40.630.30">
    <property type="match status" value="1"/>
</dbReference>
<name>A0A1C2DHB1_9PSED</name>
<reference evidence="2 3" key="1">
    <citation type="submission" date="2016-08" db="EMBL/GenBank/DDBJ databases">
        <title>Whole genome sequence of Pseudomonas graminis strain UASWS1507, a potential biological control agent for agriculture.</title>
        <authorList>
            <person name="Crovadore J."/>
            <person name="Calmin G."/>
            <person name="Chablais R."/>
            <person name="Cochard B."/>
            <person name="Lefort F."/>
        </authorList>
    </citation>
    <scope>NUCLEOTIDE SEQUENCE [LARGE SCALE GENOMIC DNA]</scope>
    <source>
        <strain evidence="2 3">UASWS1507</strain>
    </source>
</reference>
<dbReference type="PROSITE" id="PS51186">
    <property type="entry name" value="GNAT"/>
    <property type="match status" value="1"/>
</dbReference>
<dbReference type="GO" id="GO:0016747">
    <property type="term" value="F:acyltransferase activity, transferring groups other than amino-acyl groups"/>
    <property type="evidence" value="ECO:0007669"/>
    <property type="project" value="InterPro"/>
</dbReference>
<evidence type="ECO:0000313" key="3">
    <source>
        <dbReference type="Proteomes" id="UP000095143"/>
    </source>
</evidence>
<dbReference type="SUPFAM" id="SSF55729">
    <property type="entry name" value="Acyl-CoA N-acyltransferases (Nat)"/>
    <property type="match status" value="1"/>
</dbReference>
<comment type="caution">
    <text evidence="2">The sequence shown here is derived from an EMBL/GenBank/DDBJ whole genome shotgun (WGS) entry which is preliminary data.</text>
</comment>
<dbReference type="AlphaFoldDB" id="A0A1C2DHB1"/>
<gene>
    <name evidence="2" type="ORF">BBI10_20990</name>
</gene>
<feature type="domain" description="N-acetyltransferase" evidence="1">
    <location>
        <begin position="4"/>
        <end position="164"/>
    </location>
</feature>
<dbReference type="PANTHER" id="PTHR43415:SF3">
    <property type="entry name" value="GNAT-FAMILY ACETYLTRANSFERASE"/>
    <property type="match status" value="1"/>
</dbReference>
<dbReference type="InterPro" id="IPR020036">
    <property type="entry name" value="PseH"/>
</dbReference>
<evidence type="ECO:0000313" key="2">
    <source>
        <dbReference type="EMBL" id="OCX14036.1"/>
    </source>
</evidence>
<sequence length="184" mass="20805">MKVVPILELPVEQQARVRQLRNQPDVRKFMYTDHEISEAEHLNWLEALRSSSRQQVFVVVLEAAPVGVVSLSAINRTHGTAEWAFYLDTTLQGKGLGSQVELWLLDHAFGAAGLEKLNCEVLEINPAVIKMHQKFGFVVEGVRREHIVRDGKRIGAVLLGITKREWQAQRPRVLAAVERIAGRR</sequence>
<dbReference type="CDD" id="cd04301">
    <property type="entry name" value="NAT_SF"/>
    <property type="match status" value="1"/>
</dbReference>
<keyword evidence="2" id="KW-0808">Transferase</keyword>
<dbReference type="NCBIfam" id="TIGR03585">
    <property type="entry name" value="PseH"/>
    <property type="match status" value="1"/>
</dbReference>
<dbReference type="Proteomes" id="UP000095143">
    <property type="component" value="Unassembled WGS sequence"/>
</dbReference>
<dbReference type="InterPro" id="IPR016181">
    <property type="entry name" value="Acyl_CoA_acyltransferase"/>
</dbReference>
<evidence type="ECO:0000259" key="1">
    <source>
        <dbReference type="PROSITE" id="PS51186"/>
    </source>
</evidence>
<dbReference type="InterPro" id="IPR000182">
    <property type="entry name" value="GNAT_dom"/>
</dbReference>